<accession>A0A133YH78</accession>
<evidence type="ECO:0000313" key="2">
    <source>
        <dbReference type="EMBL" id="KXB42544.1"/>
    </source>
</evidence>
<organism evidence="2 3">
    <name type="scientific">Amygdalobacter nucleatus</name>
    <dbReference type="NCBI Taxonomy" id="3029274"/>
    <lineage>
        <taxon>Bacteria</taxon>
        <taxon>Bacillati</taxon>
        <taxon>Bacillota</taxon>
        <taxon>Clostridia</taxon>
        <taxon>Eubacteriales</taxon>
        <taxon>Oscillospiraceae</taxon>
        <taxon>Amygdalobacter</taxon>
    </lineage>
</organism>
<evidence type="ECO:0008006" key="4">
    <source>
        <dbReference type="Google" id="ProtNLM"/>
    </source>
</evidence>
<feature type="compositionally biased region" description="Polar residues" evidence="1">
    <location>
        <begin position="9"/>
        <end position="22"/>
    </location>
</feature>
<reference evidence="3" key="1">
    <citation type="submission" date="2016-01" db="EMBL/GenBank/DDBJ databases">
        <authorList>
            <person name="Mitreva M."/>
            <person name="Pepin K.H."/>
            <person name="Mihindukulasuriya K.A."/>
            <person name="Fulton R."/>
            <person name="Fronick C."/>
            <person name="O'Laughlin M."/>
            <person name="Miner T."/>
            <person name="Herter B."/>
            <person name="Rosa B.A."/>
            <person name="Cordes M."/>
            <person name="Tomlinson C."/>
            <person name="Wollam A."/>
            <person name="Palsikar V.B."/>
            <person name="Mardis E.R."/>
            <person name="Wilson R.K."/>
        </authorList>
    </citation>
    <scope>NUCLEOTIDE SEQUENCE [LARGE SCALE GENOMIC DNA]</scope>
    <source>
        <strain evidence="3">KA00274</strain>
    </source>
</reference>
<dbReference type="EMBL" id="LSCV01000002">
    <property type="protein sequence ID" value="KXB42544.1"/>
    <property type="molecule type" value="Genomic_DNA"/>
</dbReference>
<gene>
    <name evidence="2" type="ORF">HMPREF1872_00229</name>
</gene>
<comment type="caution">
    <text evidence="2">The sequence shown here is derived from an EMBL/GenBank/DDBJ whole genome shotgun (WGS) entry which is preliminary data.</text>
</comment>
<feature type="compositionally biased region" description="Acidic residues" evidence="1">
    <location>
        <begin position="24"/>
        <end position="35"/>
    </location>
</feature>
<dbReference type="RefSeq" id="WP_066712656.1">
    <property type="nucleotide sequence ID" value="NZ_JARFNM010000001.1"/>
</dbReference>
<dbReference type="Pfam" id="PF06949">
    <property type="entry name" value="DUF1292"/>
    <property type="match status" value="1"/>
</dbReference>
<dbReference type="InterPro" id="IPR009711">
    <property type="entry name" value="UPF0473"/>
</dbReference>
<sequence length="140" mass="15976">MKKEESELKTAQTDVQNEQSLTGEEAEVMLDESELSDEDLLATSTVTLTDCETGEDLQFYVAYEFPFEDEYYYVLVSVNQKEPEALFARSVKLEDGTDGFETLTDNEFEKVAAEYERLCDLMDDETEIEPGEASDIVYNE</sequence>
<proteinExistence type="predicted"/>
<name>A0A133YH78_9FIRM</name>
<keyword evidence="3" id="KW-1185">Reference proteome</keyword>
<dbReference type="Proteomes" id="UP000070080">
    <property type="component" value="Unassembled WGS sequence"/>
</dbReference>
<dbReference type="AlphaFoldDB" id="A0A133YH78"/>
<evidence type="ECO:0000313" key="3">
    <source>
        <dbReference type="Proteomes" id="UP000070080"/>
    </source>
</evidence>
<protein>
    <recommendedName>
        <fullName evidence="4">DUF1292 domain-containing protein</fullName>
    </recommendedName>
</protein>
<feature type="region of interest" description="Disordered" evidence="1">
    <location>
        <begin position="1"/>
        <end position="35"/>
    </location>
</feature>
<dbReference type="STRING" id="1497955.HMPREF1872_00229"/>
<evidence type="ECO:0000256" key="1">
    <source>
        <dbReference type="SAM" id="MobiDB-lite"/>
    </source>
</evidence>